<accession>A0ABT9Y916</accession>
<keyword evidence="2" id="KW-1185">Reference proteome</keyword>
<gene>
    <name evidence="1" type="ORF">J2S01_001384</name>
</gene>
<protein>
    <submittedName>
        <fullName evidence="1">Tetratricopeptide (TPR) repeat protein</fullName>
    </submittedName>
</protein>
<sequence>MNSNKFHELTHLIMDSKAKPPAALFAGGFDDWHARARLAHFLVLPEFNKKSESVELFRSVVETEPDENSGEDIEEKLYALQHLSMIMLDEKELDHALIYINKAIELAEENDFLYKYILRGELWADRWNILTRLHKTDLAADEVEDKITAYANLPVKHISYLYYGYRFLAQIAAANFHTTDSVEMMKKALSYMDVPMKNKSALEDAMSATHDNASWILQQIDLSTPLPSSVKWDI</sequence>
<dbReference type="InterPro" id="IPR011990">
    <property type="entry name" value="TPR-like_helical_dom_sf"/>
</dbReference>
<dbReference type="SUPFAM" id="SSF48452">
    <property type="entry name" value="TPR-like"/>
    <property type="match status" value="1"/>
</dbReference>
<dbReference type="EMBL" id="JAUSUE010000008">
    <property type="protein sequence ID" value="MDQ0203667.1"/>
    <property type="molecule type" value="Genomic_DNA"/>
</dbReference>
<reference evidence="1 2" key="1">
    <citation type="submission" date="2023-07" db="EMBL/GenBank/DDBJ databases">
        <title>Genomic Encyclopedia of Type Strains, Phase IV (KMG-IV): sequencing the most valuable type-strain genomes for metagenomic binning, comparative biology and taxonomic classification.</title>
        <authorList>
            <person name="Goeker M."/>
        </authorList>
    </citation>
    <scope>NUCLEOTIDE SEQUENCE [LARGE SCALE GENOMIC DNA]</scope>
    <source>
        <strain evidence="1 2">DSM 16980</strain>
    </source>
</reference>
<proteinExistence type="predicted"/>
<dbReference type="Gene3D" id="1.25.40.10">
    <property type="entry name" value="Tetratricopeptide repeat domain"/>
    <property type="match status" value="1"/>
</dbReference>
<dbReference type="Proteomes" id="UP001239167">
    <property type="component" value="Unassembled WGS sequence"/>
</dbReference>
<evidence type="ECO:0000313" key="2">
    <source>
        <dbReference type="Proteomes" id="UP001239167"/>
    </source>
</evidence>
<organism evidence="1 2">
    <name type="scientific">Pectinatus haikarae</name>
    <dbReference type="NCBI Taxonomy" id="349096"/>
    <lineage>
        <taxon>Bacteria</taxon>
        <taxon>Bacillati</taxon>
        <taxon>Bacillota</taxon>
        <taxon>Negativicutes</taxon>
        <taxon>Selenomonadales</taxon>
        <taxon>Selenomonadaceae</taxon>
        <taxon>Pectinatus</taxon>
    </lineage>
</organism>
<name>A0ABT9Y916_9FIRM</name>
<dbReference type="RefSeq" id="WP_307223758.1">
    <property type="nucleotide sequence ID" value="NZ_CP116940.1"/>
</dbReference>
<comment type="caution">
    <text evidence="1">The sequence shown here is derived from an EMBL/GenBank/DDBJ whole genome shotgun (WGS) entry which is preliminary data.</text>
</comment>
<evidence type="ECO:0000313" key="1">
    <source>
        <dbReference type="EMBL" id="MDQ0203667.1"/>
    </source>
</evidence>